<reference evidence="6 7" key="1">
    <citation type="submission" date="2020-06" db="EMBL/GenBank/DDBJ databases">
        <title>Transcriptomic and genomic resources for Thalictrum thalictroides and T. hernandezii: Facilitating candidate gene discovery in an emerging model plant lineage.</title>
        <authorList>
            <person name="Arias T."/>
            <person name="Riano-Pachon D.M."/>
            <person name="Di Stilio V.S."/>
        </authorList>
    </citation>
    <scope>NUCLEOTIDE SEQUENCE [LARGE SCALE GENOMIC DNA]</scope>
    <source>
        <strain evidence="7">cv. WT478/WT964</strain>
        <tissue evidence="6">Leaves</tissue>
    </source>
</reference>
<evidence type="ECO:0000256" key="1">
    <source>
        <dbReference type="ARBA" id="ARBA00008056"/>
    </source>
</evidence>
<dbReference type="InterPro" id="IPR044861">
    <property type="entry name" value="IPNS-like_FE2OG_OXY"/>
</dbReference>
<dbReference type="PANTHER" id="PTHR10209">
    <property type="entry name" value="OXIDOREDUCTASE, 2OG-FE II OXYGENASE FAMILY PROTEIN"/>
    <property type="match status" value="1"/>
</dbReference>
<feature type="domain" description="Fe2OG dioxygenase" evidence="5">
    <location>
        <begin position="25"/>
        <end position="104"/>
    </location>
</feature>
<keyword evidence="3" id="KW-0560">Oxidoreductase</keyword>
<dbReference type="InterPro" id="IPR005123">
    <property type="entry name" value="Oxoglu/Fe-dep_dioxygenase_dom"/>
</dbReference>
<sequence>MARRILEVLMKNVGVELDDDSMDETYMGLSLVNMNYYPTCPDPELTVGIGKHSDIGILTVLVQDDVGGLLIKLQEDGEFGKKGEWIEVPSIPGALVINIGDALQ</sequence>
<evidence type="ECO:0000313" key="6">
    <source>
        <dbReference type="EMBL" id="KAF5193549.1"/>
    </source>
</evidence>
<dbReference type="Pfam" id="PF03171">
    <property type="entry name" value="2OG-FeII_Oxy"/>
    <property type="match status" value="1"/>
</dbReference>
<accession>A0A7J6W826</accession>
<protein>
    <submittedName>
        <fullName evidence="6">Feruloyl CoA ortho-hydroxylase 1-like</fullName>
    </submittedName>
</protein>
<evidence type="ECO:0000256" key="4">
    <source>
        <dbReference type="ARBA" id="ARBA00023004"/>
    </source>
</evidence>
<organism evidence="6 7">
    <name type="scientific">Thalictrum thalictroides</name>
    <name type="common">Rue-anemone</name>
    <name type="synonym">Anemone thalictroides</name>
    <dbReference type="NCBI Taxonomy" id="46969"/>
    <lineage>
        <taxon>Eukaryota</taxon>
        <taxon>Viridiplantae</taxon>
        <taxon>Streptophyta</taxon>
        <taxon>Embryophyta</taxon>
        <taxon>Tracheophyta</taxon>
        <taxon>Spermatophyta</taxon>
        <taxon>Magnoliopsida</taxon>
        <taxon>Ranunculales</taxon>
        <taxon>Ranunculaceae</taxon>
        <taxon>Thalictroideae</taxon>
        <taxon>Thalictrum</taxon>
    </lineage>
</organism>
<comment type="similarity">
    <text evidence="1">Belongs to the iron/ascorbate-dependent oxidoreductase family.</text>
</comment>
<comment type="caution">
    <text evidence="6">The sequence shown here is derived from an EMBL/GenBank/DDBJ whole genome shotgun (WGS) entry which is preliminary data.</text>
</comment>
<dbReference type="AlphaFoldDB" id="A0A7J6W826"/>
<gene>
    <name evidence="6" type="ORF">FRX31_016864</name>
</gene>
<evidence type="ECO:0000256" key="3">
    <source>
        <dbReference type="ARBA" id="ARBA00023002"/>
    </source>
</evidence>
<proteinExistence type="inferred from homology"/>
<evidence type="ECO:0000259" key="5">
    <source>
        <dbReference type="PROSITE" id="PS51471"/>
    </source>
</evidence>
<dbReference type="InterPro" id="IPR027443">
    <property type="entry name" value="IPNS-like_sf"/>
</dbReference>
<evidence type="ECO:0000313" key="7">
    <source>
        <dbReference type="Proteomes" id="UP000554482"/>
    </source>
</evidence>
<dbReference type="PROSITE" id="PS51471">
    <property type="entry name" value="FE2OG_OXY"/>
    <property type="match status" value="1"/>
</dbReference>
<dbReference type="Proteomes" id="UP000554482">
    <property type="component" value="Unassembled WGS sequence"/>
</dbReference>
<keyword evidence="2" id="KW-0479">Metal-binding</keyword>
<feature type="non-terminal residue" evidence="6">
    <location>
        <position position="104"/>
    </location>
</feature>
<dbReference type="EMBL" id="JABWDY010019909">
    <property type="protein sequence ID" value="KAF5193549.1"/>
    <property type="molecule type" value="Genomic_DNA"/>
</dbReference>
<dbReference type="OrthoDB" id="288590at2759"/>
<dbReference type="PANTHER" id="PTHR10209:SF230">
    <property type="entry name" value="SCOPOLETIN 8-HYDROXYLASE"/>
    <property type="match status" value="1"/>
</dbReference>
<dbReference type="Gene3D" id="2.60.120.330">
    <property type="entry name" value="B-lactam Antibiotic, Isopenicillin N Synthase, Chain"/>
    <property type="match status" value="1"/>
</dbReference>
<evidence type="ECO:0000256" key="2">
    <source>
        <dbReference type="ARBA" id="ARBA00022723"/>
    </source>
</evidence>
<dbReference type="GO" id="GO:0051213">
    <property type="term" value="F:dioxygenase activity"/>
    <property type="evidence" value="ECO:0007669"/>
    <property type="project" value="UniProtKB-ARBA"/>
</dbReference>
<dbReference type="GO" id="GO:0046872">
    <property type="term" value="F:metal ion binding"/>
    <property type="evidence" value="ECO:0007669"/>
    <property type="project" value="UniProtKB-KW"/>
</dbReference>
<keyword evidence="7" id="KW-1185">Reference proteome</keyword>
<name>A0A7J6W826_THATH</name>
<dbReference type="SUPFAM" id="SSF51197">
    <property type="entry name" value="Clavaminate synthase-like"/>
    <property type="match status" value="1"/>
</dbReference>
<keyword evidence="4" id="KW-0408">Iron</keyword>